<dbReference type="GO" id="GO:0005886">
    <property type="term" value="C:plasma membrane"/>
    <property type="evidence" value="ECO:0007669"/>
    <property type="project" value="UniProtKB-SubCell"/>
</dbReference>
<evidence type="ECO:0000256" key="13">
    <source>
        <dbReference type="HAMAP-Rule" id="MF_01398"/>
    </source>
</evidence>
<keyword evidence="9 13" id="KW-0066">ATP synthesis</keyword>
<dbReference type="Proteomes" id="UP000276029">
    <property type="component" value="Unassembled WGS sequence"/>
</dbReference>
<keyword evidence="7 13" id="KW-0406">Ion transport</keyword>
<protein>
    <recommendedName>
        <fullName evidence="13">ATP synthase subunit b</fullName>
    </recommendedName>
    <alternativeName>
        <fullName evidence="13">ATP synthase F(0) sector subunit b</fullName>
    </alternativeName>
    <alternativeName>
        <fullName evidence="13">ATPase subunit I</fullName>
    </alternativeName>
    <alternativeName>
        <fullName evidence="13">F-type ATPase subunit b</fullName>
        <shortName evidence="13">F-ATPase subunit b</shortName>
    </alternativeName>
</protein>
<evidence type="ECO:0000256" key="3">
    <source>
        <dbReference type="ARBA" id="ARBA00022547"/>
    </source>
</evidence>
<dbReference type="PANTHER" id="PTHR33445:SF1">
    <property type="entry name" value="ATP SYNTHASE SUBUNIT B"/>
    <property type="match status" value="1"/>
</dbReference>
<evidence type="ECO:0000256" key="10">
    <source>
        <dbReference type="ARBA" id="ARBA00025198"/>
    </source>
</evidence>
<dbReference type="HAMAP" id="MF_01398">
    <property type="entry name" value="ATP_synth_b_bprime"/>
    <property type="match status" value="1"/>
</dbReference>
<evidence type="ECO:0000256" key="8">
    <source>
        <dbReference type="ARBA" id="ARBA00023136"/>
    </source>
</evidence>
<evidence type="ECO:0000256" key="5">
    <source>
        <dbReference type="ARBA" id="ARBA00022781"/>
    </source>
</evidence>
<sequence length="201" mass="21230">MQVPAGDVTNVDVPPSAGEADQTTATVAHEAAHDEHPVMLGLDAEGWVYVSITIFFLLAIFVMKAPKLIAQGLDARIAQVKAQLAEAKTLREEAEKLLAEAKAREAQGEKDAAAIIAHAKQEAEQITAAAQKSAETMVARRTAMAEAKIGAAERAAEAELRARAATLATAAASRIIADTTDKATKTKLTDAAISELDRRLH</sequence>
<dbReference type="EMBL" id="AP018711">
    <property type="protein sequence ID" value="BBE34655.1"/>
    <property type="molecule type" value="Genomic_DNA"/>
</dbReference>
<reference evidence="16 18" key="1">
    <citation type="submission" date="2018-06" db="EMBL/GenBank/DDBJ databases">
        <title>Complete Genome Sequence of the Microcystin-Degrading Bacterium Sphingosinicella microcystinivorans Strain B-9.</title>
        <authorList>
            <person name="Jin H."/>
            <person name="Nishizawa T."/>
            <person name="Guo Y."/>
            <person name="Nishizawa A."/>
            <person name="Park H."/>
            <person name="Kato H."/>
            <person name="Tsuji K."/>
            <person name="Harada K."/>
        </authorList>
    </citation>
    <scope>NUCLEOTIDE SEQUENCE [LARGE SCALE GENOMIC DNA]</scope>
    <source>
        <strain evidence="16 18">B9</strain>
    </source>
</reference>
<evidence type="ECO:0000256" key="11">
    <source>
        <dbReference type="ARBA" id="ARBA00025614"/>
    </source>
</evidence>
<comment type="similarity">
    <text evidence="1 13 14">Belongs to the ATPase B chain family.</text>
</comment>
<dbReference type="Proteomes" id="UP000275727">
    <property type="component" value="Chromosome"/>
</dbReference>
<evidence type="ECO:0000256" key="15">
    <source>
        <dbReference type="SAM" id="Coils"/>
    </source>
</evidence>
<keyword evidence="3 13" id="KW-0138">CF(0)</keyword>
<accession>A0AAD1D6G6</accession>
<keyword evidence="8 13" id="KW-0472">Membrane</keyword>
<evidence type="ECO:0000313" key="19">
    <source>
        <dbReference type="Proteomes" id="UP000276029"/>
    </source>
</evidence>
<comment type="function">
    <text evidence="11">Component of the F(0) channel, it forms part of the peripheral stalk, linking F(1) to F(0). The b'-subunit is a diverged and duplicated form of b found in plants and photosynthetic bacteria.</text>
</comment>
<dbReference type="AlphaFoldDB" id="A0AAD1D6G6"/>
<keyword evidence="19" id="KW-1185">Reference proteome</keyword>
<evidence type="ECO:0000313" key="17">
    <source>
        <dbReference type="EMBL" id="RKS91674.1"/>
    </source>
</evidence>
<keyword evidence="4 13" id="KW-0812">Transmembrane</keyword>
<proteinExistence type="inferred from homology"/>
<evidence type="ECO:0000313" key="18">
    <source>
        <dbReference type="Proteomes" id="UP000275727"/>
    </source>
</evidence>
<dbReference type="PANTHER" id="PTHR33445">
    <property type="entry name" value="ATP SYNTHASE SUBUNIT B', CHLOROPLASTIC"/>
    <property type="match status" value="1"/>
</dbReference>
<dbReference type="EMBL" id="RBWX01000007">
    <property type="protein sequence ID" value="RKS91674.1"/>
    <property type="molecule type" value="Genomic_DNA"/>
</dbReference>
<evidence type="ECO:0000256" key="2">
    <source>
        <dbReference type="ARBA" id="ARBA00022448"/>
    </source>
</evidence>
<keyword evidence="6 13" id="KW-1133">Transmembrane helix</keyword>
<dbReference type="CDD" id="cd06503">
    <property type="entry name" value="ATP-synt_Fo_b"/>
    <property type="match status" value="1"/>
</dbReference>
<evidence type="ECO:0000256" key="6">
    <source>
        <dbReference type="ARBA" id="ARBA00022989"/>
    </source>
</evidence>
<keyword evidence="2 13" id="KW-0813">Transport</keyword>
<dbReference type="GO" id="GO:0045259">
    <property type="term" value="C:proton-transporting ATP synthase complex"/>
    <property type="evidence" value="ECO:0007669"/>
    <property type="project" value="UniProtKB-KW"/>
</dbReference>
<comment type="subcellular location">
    <subcellularLocation>
        <location evidence="13">Cell membrane</location>
        <topology evidence="13">Single-pass membrane protein</topology>
    </subcellularLocation>
    <subcellularLocation>
        <location evidence="12">Endomembrane system</location>
        <topology evidence="12">Single-pass membrane protein</topology>
    </subcellularLocation>
</comment>
<dbReference type="KEGG" id="smic:SmB9_23130"/>
<dbReference type="Pfam" id="PF00430">
    <property type="entry name" value="ATP-synt_B"/>
    <property type="match status" value="1"/>
</dbReference>
<evidence type="ECO:0000256" key="14">
    <source>
        <dbReference type="RuleBase" id="RU003848"/>
    </source>
</evidence>
<organism evidence="16 18">
    <name type="scientific">Sphingosinicella microcystinivorans</name>
    <dbReference type="NCBI Taxonomy" id="335406"/>
    <lineage>
        <taxon>Bacteria</taxon>
        <taxon>Pseudomonadati</taxon>
        <taxon>Pseudomonadota</taxon>
        <taxon>Alphaproteobacteria</taxon>
        <taxon>Sphingomonadales</taxon>
        <taxon>Sphingosinicellaceae</taxon>
        <taxon>Sphingosinicella</taxon>
    </lineage>
</organism>
<dbReference type="InterPro" id="IPR002146">
    <property type="entry name" value="ATP_synth_b/b'su_bac/chlpt"/>
</dbReference>
<evidence type="ECO:0000313" key="16">
    <source>
        <dbReference type="EMBL" id="BBE34655.1"/>
    </source>
</evidence>
<reference evidence="17 19" key="2">
    <citation type="submission" date="2018-10" db="EMBL/GenBank/DDBJ databases">
        <title>Genomic Encyclopedia of Type Strains, Phase IV (KMG-IV): sequencing the most valuable type-strain genomes for metagenomic binning, comparative biology and taxonomic classification.</title>
        <authorList>
            <person name="Goeker M."/>
        </authorList>
    </citation>
    <scope>NUCLEOTIDE SEQUENCE [LARGE SCALE GENOMIC DNA]</scope>
    <source>
        <strain evidence="17 19">DSM 19791</strain>
    </source>
</reference>
<comment type="function">
    <text evidence="10 13">F(1)F(0) ATP synthase produces ATP from ADP in the presence of a proton or sodium gradient. F-type ATPases consist of two structural domains, F(1) containing the extramembraneous catalytic core and F(0) containing the membrane proton channel, linked together by a central stalk and a peripheral stalk. During catalysis, ATP synthesis in the catalytic domain of F(1) is coupled via a rotary mechanism of the central stalk subunits to proton translocation.</text>
</comment>
<evidence type="ECO:0000256" key="7">
    <source>
        <dbReference type="ARBA" id="ARBA00023065"/>
    </source>
</evidence>
<dbReference type="GO" id="GO:0046961">
    <property type="term" value="F:proton-transporting ATPase activity, rotational mechanism"/>
    <property type="evidence" value="ECO:0007669"/>
    <property type="project" value="TreeGrafter"/>
</dbReference>
<feature type="coiled-coil region" evidence="15">
    <location>
        <begin position="70"/>
        <end position="111"/>
    </location>
</feature>
<name>A0AAD1D6G6_SPHMI</name>
<gene>
    <name evidence="13" type="primary">atpF</name>
    <name evidence="17" type="ORF">DFR51_1240</name>
    <name evidence="16" type="ORF">SmB9_23130</name>
</gene>
<evidence type="ECO:0000256" key="12">
    <source>
        <dbReference type="ARBA" id="ARBA00037847"/>
    </source>
</evidence>
<evidence type="ECO:0000256" key="9">
    <source>
        <dbReference type="ARBA" id="ARBA00023310"/>
    </source>
</evidence>
<dbReference type="GO" id="GO:0012505">
    <property type="term" value="C:endomembrane system"/>
    <property type="evidence" value="ECO:0007669"/>
    <property type="project" value="UniProtKB-SubCell"/>
</dbReference>
<dbReference type="RefSeq" id="WP_121048101.1">
    <property type="nucleotide sequence ID" value="NZ_AP018711.1"/>
</dbReference>
<feature type="transmembrane region" description="Helical" evidence="13">
    <location>
        <begin position="46"/>
        <end position="63"/>
    </location>
</feature>
<keyword evidence="13" id="KW-1003">Cell membrane</keyword>
<evidence type="ECO:0000256" key="1">
    <source>
        <dbReference type="ARBA" id="ARBA00005513"/>
    </source>
</evidence>
<dbReference type="GO" id="GO:0046933">
    <property type="term" value="F:proton-transporting ATP synthase activity, rotational mechanism"/>
    <property type="evidence" value="ECO:0007669"/>
    <property type="project" value="UniProtKB-UniRule"/>
</dbReference>
<comment type="subunit">
    <text evidence="13">F-type ATPases have 2 components, F(1) - the catalytic core - and F(0) - the membrane proton channel. F(1) has five subunits: alpha(3), beta(3), gamma(1), delta(1), epsilon(1). F(0) has three main subunits: a(1), b(2) and c(10-14). The alpha and beta chains form an alternating ring which encloses part of the gamma chain. F(1) is attached to F(0) by a central stalk formed by the gamma and epsilon chains, while a peripheral stalk is formed by the delta and b chains.</text>
</comment>
<keyword evidence="15" id="KW-0175">Coiled coil</keyword>
<keyword evidence="5 13" id="KW-0375">Hydrogen ion transport</keyword>
<dbReference type="InterPro" id="IPR050059">
    <property type="entry name" value="ATP_synthase_B_chain"/>
</dbReference>
<evidence type="ECO:0000256" key="4">
    <source>
        <dbReference type="ARBA" id="ARBA00022692"/>
    </source>
</evidence>